<evidence type="ECO:0000259" key="1">
    <source>
        <dbReference type="Pfam" id="PF08670"/>
    </source>
</evidence>
<sequence length="161" mass="18441">MIRPVPDASNQFYLDHINLLRQNYERLTGKTFGPSDLTGIDFAEAIYQAPYVVVSHGTEPDPIFNYANLAAQKLFELPWTEFCQLPSRQSAEVPNQIERQKLLDAVTSQGFMENYQGIRIAKGGRRFWIKNVTVWNLHDADGIYRGQAAIYSSWEDVVEKI</sequence>
<protein>
    <submittedName>
        <fullName evidence="2">MEKHLA domain-containing protein</fullName>
    </submittedName>
</protein>
<gene>
    <name evidence="2" type="ORF">IQ217_06905</name>
</gene>
<evidence type="ECO:0000313" key="3">
    <source>
        <dbReference type="Proteomes" id="UP000658720"/>
    </source>
</evidence>
<dbReference type="EMBL" id="JADEVV010000015">
    <property type="protein sequence ID" value="MBE9253586.1"/>
    <property type="molecule type" value="Genomic_DNA"/>
</dbReference>
<feature type="domain" description="MEKHLA" evidence="1">
    <location>
        <begin position="15"/>
        <end position="155"/>
    </location>
</feature>
<accession>A0ABR9VR97</accession>
<evidence type="ECO:0000313" key="2">
    <source>
        <dbReference type="EMBL" id="MBE9253586.1"/>
    </source>
</evidence>
<keyword evidence="3" id="KW-1185">Reference proteome</keyword>
<dbReference type="InterPro" id="IPR013978">
    <property type="entry name" value="MEKHLA"/>
</dbReference>
<reference evidence="2 3" key="1">
    <citation type="submission" date="2020-10" db="EMBL/GenBank/DDBJ databases">
        <authorList>
            <person name="Castelo-Branco R."/>
            <person name="Eusebio N."/>
            <person name="Adriana R."/>
            <person name="Vieira A."/>
            <person name="Brugerolle De Fraissinette N."/>
            <person name="Rezende De Castro R."/>
            <person name="Schneider M.P."/>
            <person name="Vasconcelos V."/>
            <person name="Leao P.N."/>
        </authorList>
    </citation>
    <scope>NUCLEOTIDE SEQUENCE [LARGE SCALE GENOMIC DNA]</scope>
    <source>
        <strain evidence="2 3">LEGE 00031</strain>
    </source>
</reference>
<organism evidence="2 3">
    <name type="scientific">Synechocystis salina LEGE 00031</name>
    <dbReference type="NCBI Taxonomy" id="1828736"/>
    <lineage>
        <taxon>Bacteria</taxon>
        <taxon>Bacillati</taxon>
        <taxon>Cyanobacteriota</taxon>
        <taxon>Cyanophyceae</taxon>
        <taxon>Synechococcales</taxon>
        <taxon>Merismopediaceae</taxon>
        <taxon>Synechocystis</taxon>
    </lineage>
</organism>
<proteinExistence type="predicted"/>
<comment type="caution">
    <text evidence="2">The sequence shown here is derived from an EMBL/GenBank/DDBJ whole genome shotgun (WGS) entry which is preliminary data.</text>
</comment>
<dbReference type="Pfam" id="PF08670">
    <property type="entry name" value="MEKHLA"/>
    <property type="match status" value="1"/>
</dbReference>
<dbReference type="RefSeq" id="WP_194019384.1">
    <property type="nucleotide sequence ID" value="NZ_JADEVV010000015.1"/>
</dbReference>
<name>A0ABR9VR97_9SYNC</name>
<dbReference type="Proteomes" id="UP000658720">
    <property type="component" value="Unassembled WGS sequence"/>
</dbReference>